<proteinExistence type="predicted"/>
<dbReference type="AlphaFoldDB" id="A0A1H1XFS3"/>
<evidence type="ECO:0000313" key="1">
    <source>
        <dbReference type="EMBL" id="SDT08002.1"/>
    </source>
</evidence>
<dbReference type="EMBL" id="LT629757">
    <property type="protein sequence ID" value="SDT08002.1"/>
    <property type="molecule type" value="Genomic_DNA"/>
</dbReference>
<name>A0A1H1XFS3_9ACTN</name>
<dbReference type="Proteomes" id="UP000198859">
    <property type="component" value="Chromosome I"/>
</dbReference>
<evidence type="ECO:0008006" key="3">
    <source>
        <dbReference type="Google" id="ProtNLM"/>
    </source>
</evidence>
<protein>
    <recommendedName>
        <fullName evidence="3">ATP-binding protein</fullName>
    </recommendedName>
</protein>
<dbReference type="InterPro" id="IPR021456">
    <property type="entry name" value="DUF3107"/>
</dbReference>
<sequence>MEVKIGVQNVTREIVIDTTLDSDAVEQAVSAALADDGGVLALSDAKGRRVVVPGSKLAYVDISTSVTGTVGFRS</sequence>
<dbReference type="Pfam" id="PF11305">
    <property type="entry name" value="DUF3107"/>
    <property type="match status" value="1"/>
</dbReference>
<reference evidence="2" key="1">
    <citation type="submission" date="2016-10" db="EMBL/GenBank/DDBJ databases">
        <authorList>
            <person name="Varghese N."/>
            <person name="Submissions S."/>
        </authorList>
    </citation>
    <scope>NUCLEOTIDE SEQUENCE [LARGE SCALE GENOMIC DNA]</scope>
    <source>
        <strain evidence="2">DSM 22127</strain>
    </source>
</reference>
<keyword evidence="2" id="KW-1185">Reference proteome</keyword>
<gene>
    <name evidence="1" type="ORF">SAMN04488570_3471</name>
</gene>
<dbReference type="RefSeq" id="WP_091732291.1">
    <property type="nucleotide sequence ID" value="NZ_LT629757.1"/>
</dbReference>
<evidence type="ECO:0000313" key="2">
    <source>
        <dbReference type="Proteomes" id="UP000198859"/>
    </source>
</evidence>
<accession>A0A1H1XFS3</accession>
<organism evidence="1 2">
    <name type="scientific">Nocardioides scoriae</name>
    <dbReference type="NCBI Taxonomy" id="642780"/>
    <lineage>
        <taxon>Bacteria</taxon>
        <taxon>Bacillati</taxon>
        <taxon>Actinomycetota</taxon>
        <taxon>Actinomycetes</taxon>
        <taxon>Propionibacteriales</taxon>
        <taxon>Nocardioidaceae</taxon>
        <taxon>Nocardioides</taxon>
    </lineage>
</organism>
<dbReference type="STRING" id="642780.SAMN04488570_3471"/>